<dbReference type="InterPro" id="IPR036388">
    <property type="entry name" value="WH-like_DNA-bd_sf"/>
</dbReference>
<gene>
    <name evidence="2" type="ORF">SPARVUS_LOCUS15028383</name>
</gene>
<evidence type="ECO:0000313" key="3">
    <source>
        <dbReference type="Proteomes" id="UP001162483"/>
    </source>
</evidence>
<evidence type="ECO:0000259" key="1">
    <source>
        <dbReference type="Pfam" id="PF01498"/>
    </source>
</evidence>
<sequence length="136" mass="15613">MQTASTNICEKLRNKAIREIFLLLNIPWSTVTGIIRKWKQLRTTATQPPSGRPYEMTEQGQCMLKHTVRRSRQLSAVSIAKDLQNSCGLQISTITVHRELQGMSFNGQAAASKPYITKCNSMHQMQWCKTRHHWTL</sequence>
<proteinExistence type="predicted"/>
<dbReference type="Gene3D" id="1.10.10.10">
    <property type="entry name" value="Winged helix-like DNA-binding domain superfamily/Winged helix DNA-binding domain"/>
    <property type="match status" value="1"/>
</dbReference>
<dbReference type="Proteomes" id="UP001162483">
    <property type="component" value="Unassembled WGS sequence"/>
</dbReference>
<dbReference type="InterPro" id="IPR002492">
    <property type="entry name" value="Transposase_Tc1-like"/>
</dbReference>
<organism evidence="2 3">
    <name type="scientific">Staurois parvus</name>
    <dbReference type="NCBI Taxonomy" id="386267"/>
    <lineage>
        <taxon>Eukaryota</taxon>
        <taxon>Metazoa</taxon>
        <taxon>Chordata</taxon>
        <taxon>Craniata</taxon>
        <taxon>Vertebrata</taxon>
        <taxon>Euteleostomi</taxon>
        <taxon>Amphibia</taxon>
        <taxon>Batrachia</taxon>
        <taxon>Anura</taxon>
        <taxon>Neobatrachia</taxon>
        <taxon>Ranoidea</taxon>
        <taxon>Ranidae</taxon>
        <taxon>Staurois</taxon>
    </lineage>
</organism>
<keyword evidence="3" id="KW-1185">Reference proteome</keyword>
<evidence type="ECO:0000313" key="2">
    <source>
        <dbReference type="EMBL" id="CAI9614298.1"/>
    </source>
</evidence>
<dbReference type="EMBL" id="CATNWA010019646">
    <property type="protein sequence ID" value="CAI9614298.1"/>
    <property type="molecule type" value="Genomic_DNA"/>
</dbReference>
<comment type="caution">
    <text evidence="2">The sequence shown here is derived from an EMBL/GenBank/DDBJ whole genome shotgun (WGS) entry which is preliminary data.</text>
</comment>
<reference evidence="2" key="1">
    <citation type="submission" date="2023-05" db="EMBL/GenBank/DDBJ databases">
        <authorList>
            <person name="Stuckert A."/>
        </authorList>
    </citation>
    <scope>NUCLEOTIDE SEQUENCE</scope>
</reference>
<protein>
    <recommendedName>
        <fullName evidence="1">Transposase Tc1-like domain-containing protein</fullName>
    </recommendedName>
</protein>
<feature type="domain" description="Transposase Tc1-like" evidence="1">
    <location>
        <begin position="64"/>
        <end position="131"/>
    </location>
</feature>
<feature type="non-terminal residue" evidence="2">
    <location>
        <position position="136"/>
    </location>
</feature>
<accession>A0ABN9H3J2</accession>
<dbReference type="Pfam" id="PF01498">
    <property type="entry name" value="HTH_Tnp_Tc3_2"/>
    <property type="match status" value="1"/>
</dbReference>
<name>A0ABN9H3J2_9NEOB</name>